<dbReference type="Pfam" id="PF13374">
    <property type="entry name" value="TPR_10"/>
    <property type="match status" value="1"/>
</dbReference>
<comment type="caution">
    <text evidence="3">The sequence shown here is derived from an EMBL/GenBank/DDBJ whole genome shotgun (WGS) entry which is preliminary data.</text>
</comment>
<evidence type="ECO:0000256" key="2">
    <source>
        <dbReference type="SAM" id="Phobius"/>
    </source>
</evidence>
<dbReference type="SMART" id="SM00028">
    <property type="entry name" value="TPR"/>
    <property type="match status" value="2"/>
</dbReference>
<dbReference type="InterPro" id="IPR019734">
    <property type="entry name" value="TPR_rpt"/>
</dbReference>
<feature type="repeat" description="TPR" evidence="1">
    <location>
        <begin position="169"/>
        <end position="202"/>
    </location>
</feature>
<keyword evidence="4" id="KW-1185">Reference proteome</keyword>
<dbReference type="PATRIC" id="fig|1705565.3.peg.4744"/>
<evidence type="ECO:0000313" key="3">
    <source>
        <dbReference type="EMBL" id="KOR90061.1"/>
    </source>
</evidence>
<dbReference type="RefSeq" id="WP_054402993.1">
    <property type="nucleotide sequence ID" value="NZ_LIUT01000001.1"/>
</dbReference>
<dbReference type="Pfam" id="PF13181">
    <property type="entry name" value="TPR_8"/>
    <property type="match status" value="1"/>
</dbReference>
<evidence type="ECO:0000313" key="4">
    <source>
        <dbReference type="Proteomes" id="UP000036932"/>
    </source>
</evidence>
<dbReference type="Proteomes" id="UP000036932">
    <property type="component" value="Unassembled WGS sequence"/>
</dbReference>
<evidence type="ECO:0000256" key="1">
    <source>
        <dbReference type="PROSITE-ProRule" id="PRU00339"/>
    </source>
</evidence>
<dbReference type="SUPFAM" id="SSF48452">
    <property type="entry name" value="TPR-like"/>
    <property type="match status" value="1"/>
</dbReference>
<name>A0A0M1P6E5_9BACL</name>
<dbReference type="Gene3D" id="1.25.40.10">
    <property type="entry name" value="Tetratricopeptide repeat domain"/>
    <property type="match status" value="1"/>
</dbReference>
<dbReference type="InterPro" id="IPR011990">
    <property type="entry name" value="TPR-like_helical_dom_sf"/>
</dbReference>
<dbReference type="EMBL" id="LIUT01000001">
    <property type="protein sequence ID" value="KOR90061.1"/>
    <property type="molecule type" value="Genomic_DNA"/>
</dbReference>
<keyword evidence="2" id="KW-0812">Transmembrane</keyword>
<keyword evidence="2" id="KW-0472">Membrane</keyword>
<keyword evidence="1" id="KW-0802">TPR repeat</keyword>
<feature type="transmembrane region" description="Helical" evidence="2">
    <location>
        <begin position="6"/>
        <end position="31"/>
    </location>
</feature>
<dbReference type="PROSITE" id="PS50005">
    <property type="entry name" value="TPR"/>
    <property type="match status" value="1"/>
</dbReference>
<dbReference type="AlphaFoldDB" id="A0A0M1P6E5"/>
<protein>
    <submittedName>
        <fullName evidence="3">Uncharacterized protein</fullName>
    </submittedName>
</protein>
<reference evidence="4" key="1">
    <citation type="submission" date="2015-08" db="EMBL/GenBank/DDBJ databases">
        <title>Genome sequencing project for genomic taxonomy and phylogenomics of Bacillus-like bacteria.</title>
        <authorList>
            <person name="Liu B."/>
            <person name="Wang J."/>
            <person name="Zhu Y."/>
            <person name="Liu G."/>
            <person name="Chen Q."/>
            <person name="Chen Z."/>
            <person name="Lan J."/>
            <person name="Che J."/>
            <person name="Ge C."/>
            <person name="Shi H."/>
            <person name="Pan Z."/>
            <person name="Liu X."/>
        </authorList>
    </citation>
    <scope>NUCLEOTIDE SEQUENCE [LARGE SCALE GENOMIC DNA]</scope>
    <source>
        <strain evidence="4">FJAT-22460</strain>
    </source>
</reference>
<organism evidence="3 4">
    <name type="scientific">Paenibacillus solani</name>
    <dbReference type="NCBI Taxonomy" id="1705565"/>
    <lineage>
        <taxon>Bacteria</taxon>
        <taxon>Bacillati</taxon>
        <taxon>Bacillota</taxon>
        <taxon>Bacilli</taxon>
        <taxon>Bacillales</taxon>
        <taxon>Paenibacillaceae</taxon>
        <taxon>Paenibacillus</taxon>
    </lineage>
</organism>
<proteinExistence type="predicted"/>
<dbReference type="OrthoDB" id="2658060at2"/>
<keyword evidence="2" id="KW-1133">Transmembrane helix</keyword>
<accession>A0A0M1P6E5</accession>
<gene>
    <name evidence="3" type="ORF">AM231_13565</name>
</gene>
<sequence>MFKLIIFGFLFYIFGNPITAILVFLLILYVLDRRFVGVSPSLAKPIRRARNISKLRRQIAVSPSDVSSRHELARLLIERRKYGEALELLEPLKSSLEDSAEYWDDLGNARLHTSHIAQGEADILHALEINPRVKYGRPYLRLADTFRDSDREKALQYLEQFHTIQSSSSEAFYLLGQMNQSLGKKEEAKSSYQESLDIYRSLPKYKKRQERKWAVKSFFRKLFLN</sequence>